<accession>A0A4Q1SFC1</accession>
<dbReference type="AlphaFoldDB" id="A0A4Q1SFC1"/>
<organism evidence="1 2">
    <name type="scientific">Silvibacterium dinghuense</name>
    <dbReference type="NCBI Taxonomy" id="1560006"/>
    <lineage>
        <taxon>Bacteria</taxon>
        <taxon>Pseudomonadati</taxon>
        <taxon>Acidobacteriota</taxon>
        <taxon>Terriglobia</taxon>
        <taxon>Terriglobales</taxon>
        <taxon>Acidobacteriaceae</taxon>
        <taxon>Silvibacterium</taxon>
    </lineage>
</organism>
<protein>
    <submittedName>
        <fullName evidence="1">Uncharacterized protein</fullName>
    </submittedName>
</protein>
<reference evidence="1 2" key="1">
    <citation type="journal article" date="2016" name="Int. J. Syst. Evol. Microbiol.">
        <title>Acidipila dinghuensis sp. nov., an acidobacterium isolated from forest soil.</title>
        <authorList>
            <person name="Jiang Y.W."/>
            <person name="Wang J."/>
            <person name="Chen M.H."/>
            <person name="Lv Y.Y."/>
            <person name="Qiu L.H."/>
        </authorList>
    </citation>
    <scope>NUCLEOTIDE SEQUENCE [LARGE SCALE GENOMIC DNA]</scope>
    <source>
        <strain evidence="1 2">DHOF10</strain>
    </source>
</reference>
<keyword evidence="2" id="KW-1185">Reference proteome</keyword>
<dbReference type="OrthoDB" id="122654at2"/>
<name>A0A4Q1SFC1_9BACT</name>
<dbReference type="EMBL" id="SDMK01000002">
    <property type="protein sequence ID" value="RXS95741.1"/>
    <property type="molecule type" value="Genomic_DNA"/>
</dbReference>
<gene>
    <name evidence="1" type="ORF">ESZ00_11775</name>
</gene>
<sequence length="102" mass="11175">MACRSAFIAADIRNDGDTPIRLIEVDYPSASFGTQLLAPHATYDYRFKVQGSGQISLSFTSNDGVSHTVKGPELIEGQEGRLSMAIDSANHVTWSERLMKAR</sequence>
<evidence type="ECO:0000313" key="2">
    <source>
        <dbReference type="Proteomes" id="UP000290253"/>
    </source>
</evidence>
<proteinExistence type="predicted"/>
<comment type="caution">
    <text evidence="1">The sequence shown here is derived from an EMBL/GenBank/DDBJ whole genome shotgun (WGS) entry which is preliminary data.</text>
</comment>
<dbReference type="Proteomes" id="UP000290253">
    <property type="component" value="Unassembled WGS sequence"/>
</dbReference>
<evidence type="ECO:0000313" key="1">
    <source>
        <dbReference type="EMBL" id="RXS95741.1"/>
    </source>
</evidence>